<keyword evidence="2" id="KW-0472">Membrane</keyword>
<dbReference type="InterPro" id="IPR003439">
    <property type="entry name" value="ABC_transporter-like_ATP-bd"/>
</dbReference>
<dbReference type="Gene3D" id="3.40.50.300">
    <property type="entry name" value="P-loop containing nucleotide triphosphate hydrolases"/>
    <property type="match status" value="1"/>
</dbReference>
<feature type="compositionally biased region" description="Basic and acidic residues" evidence="5">
    <location>
        <begin position="8"/>
        <end position="20"/>
    </location>
</feature>
<organism evidence="7 8">
    <name type="scientific">Nitrosospira multiformis (strain ATCC 25196 / NCIMB 11849 / C 71)</name>
    <dbReference type="NCBI Taxonomy" id="323848"/>
    <lineage>
        <taxon>Bacteria</taxon>
        <taxon>Pseudomonadati</taxon>
        <taxon>Pseudomonadota</taxon>
        <taxon>Betaproteobacteria</taxon>
        <taxon>Nitrosomonadales</taxon>
        <taxon>Nitrosomonadaceae</taxon>
        <taxon>Nitrosospira</taxon>
    </lineage>
</organism>
<dbReference type="InterPro" id="IPR027417">
    <property type="entry name" value="P-loop_NTPase"/>
</dbReference>
<proteinExistence type="predicted"/>
<evidence type="ECO:0000256" key="4">
    <source>
        <dbReference type="ARBA" id="ARBA00022840"/>
    </source>
</evidence>
<reference evidence="7 8" key="1">
    <citation type="submission" date="2016-10" db="EMBL/GenBank/DDBJ databases">
        <authorList>
            <person name="de Groot N.N."/>
        </authorList>
    </citation>
    <scope>NUCLEOTIDE SEQUENCE [LARGE SCALE GENOMIC DNA]</scope>
    <source>
        <strain evidence="7 8">Nl13</strain>
    </source>
</reference>
<evidence type="ECO:0000256" key="1">
    <source>
        <dbReference type="ARBA" id="ARBA00022448"/>
    </source>
</evidence>
<evidence type="ECO:0000256" key="2">
    <source>
        <dbReference type="ARBA" id="ARBA00022475"/>
    </source>
</evidence>
<gene>
    <name evidence="7" type="ORF">SAMN05216403_10265</name>
</gene>
<dbReference type="GO" id="GO:0022857">
    <property type="term" value="F:transmembrane transporter activity"/>
    <property type="evidence" value="ECO:0007669"/>
    <property type="project" value="TreeGrafter"/>
</dbReference>
<dbReference type="CDD" id="cd03255">
    <property type="entry name" value="ABC_MJ0796_LolCDE_FtsE"/>
    <property type="match status" value="1"/>
</dbReference>
<evidence type="ECO:0000313" key="7">
    <source>
        <dbReference type="EMBL" id="SEF47270.1"/>
    </source>
</evidence>
<sequence length="261" mass="28086">MDAPSAHGVEEQLLEKSSTRRQDALDLKPAILELRHIGKAYSSAGDGRQVLTDLSYTLRAGEYVAIMGESGVGKSTLLNLIAGLDVPDTGEILIDGITLSSLDDDAATRLRRREFGFIFQAFHILPHLTLSQNIALPLLLNGIPAAGTEHMLDAVGLTGRGHHFPRHLSGGELQRVAIARALIHRPKLILADEPTGNLDPDTAHDILMLMRREIKANGASGIIVTHSHAAAATADRVLVLTKDGLHPFVAEKATDLPKQIK</sequence>
<keyword evidence="3" id="KW-0547">Nucleotide-binding</keyword>
<dbReference type="SMART" id="SM00382">
    <property type="entry name" value="AAA"/>
    <property type="match status" value="1"/>
</dbReference>
<dbReference type="EMBL" id="FNVK01000002">
    <property type="protein sequence ID" value="SEF47270.1"/>
    <property type="molecule type" value="Genomic_DNA"/>
</dbReference>
<dbReference type="InterPro" id="IPR017871">
    <property type="entry name" value="ABC_transporter-like_CS"/>
</dbReference>
<feature type="domain" description="ABC transporter" evidence="6">
    <location>
        <begin position="32"/>
        <end position="261"/>
    </location>
</feature>
<evidence type="ECO:0000259" key="6">
    <source>
        <dbReference type="PROSITE" id="PS50893"/>
    </source>
</evidence>
<dbReference type="PANTHER" id="PTHR24220:SF659">
    <property type="entry name" value="TRANSPORTER, PUTATIVE-RELATED"/>
    <property type="match status" value="1"/>
</dbReference>
<dbReference type="OrthoDB" id="8524638at2"/>
<name>A0A1H5SA35_NITMU</name>
<dbReference type="InterPro" id="IPR015854">
    <property type="entry name" value="ABC_transpr_LolD-like"/>
</dbReference>
<dbReference type="GO" id="GO:0005524">
    <property type="term" value="F:ATP binding"/>
    <property type="evidence" value="ECO:0007669"/>
    <property type="project" value="UniProtKB-KW"/>
</dbReference>
<keyword evidence="2" id="KW-1003">Cell membrane</keyword>
<dbReference type="AlphaFoldDB" id="A0A1H5SA35"/>
<dbReference type="InterPro" id="IPR003593">
    <property type="entry name" value="AAA+_ATPase"/>
</dbReference>
<dbReference type="PROSITE" id="PS50893">
    <property type="entry name" value="ABC_TRANSPORTER_2"/>
    <property type="match status" value="1"/>
</dbReference>
<dbReference type="PANTHER" id="PTHR24220">
    <property type="entry name" value="IMPORT ATP-BINDING PROTEIN"/>
    <property type="match status" value="1"/>
</dbReference>
<keyword evidence="4 7" id="KW-0067">ATP-binding</keyword>
<dbReference type="GO" id="GO:0016887">
    <property type="term" value="F:ATP hydrolysis activity"/>
    <property type="evidence" value="ECO:0007669"/>
    <property type="project" value="InterPro"/>
</dbReference>
<dbReference type="Pfam" id="PF00005">
    <property type="entry name" value="ABC_tran"/>
    <property type="match status" value="1"/>
</dbReference>
<dbReference type="Proteomes" id="UP000236751">
    <property type="component" value="Unassembled WGS sequence"/>
</dbReference>
<feature type="region of interest" description="Disordered" evidence="5">
    <location>
        <begin position="1"/>
        <end position="20"/>
    </location>
</feature>
<dbReference type="SUPFAM" id="SSF52540">
    <property type="entry name" value="P-loop containing nucleoside triphosphate hydrolases"/>
    <property type="match status" value="1"/>
</dbReference>
<evidence type="ECO:0000256" key="5">
    <source>
        <dbReference type="SAM" id="MobiDB-lite"/>
    </source>
</evidence>
<accession>A0A1H5SA35</accession>
<protein>
    <submittedName>
        <fullName evidence="7">Putative ABC transport system ATP-binding protein</fullName>
    </submittedName>
</protein>
<evidence type="ECO:0000256" key="3">
    <source>
        <dbReference type="ARBA" id="ARBA00022741"/>
    </source>
</evidence>
<dbReference type="GO" id="GO:0005886">
    <property type="term" value="C:plasma membrane"/>
    <property type="evidence" value="ECO:0007669"/>
    <property type="project" value="TreeGrafter"/>
</dbReference>
<dbReference type="InterPro" id="IPR017911">
    <property type="entry name" value="MacB-like_ATP-bd"/>
</dbReference>
<keyword evidence="1" id="KW-0813">Transport</keyword>
<dbReference type="PROSITE" id="PS00211">
    <property type="entry name" value="ABC_TRANSPORTER_1"/>
    <property type="match status" value="1"/>
</dbReference>
<evidence type="ECO:0000313" key="8">
    <source>
        <dbReference type="Proteomes" id="UP000236751"/>
    </source>
</evidence>